<protein>
    <recommendedName>
        <fullName evidence="4">HTH marR-type domain-containing protein</fullName>
    </recommendedName>
</protein>
<evidence type="ECO:0000313" key="2">
    <source>
        <dbReference type="EMBL" id="GAA5225747.1"/>
    </source>
</evidence>
<name>A0ABP9TJ47_9MICC</name>
<comment type="caution">
    <text evidence="2">The sequence shown here is derived from an EMBL/GenBank/DDBJ whole genome shotgun (WGS) entry which is preliminary data.</text>
</comment>
<organism evidence="2 3">
    <name type="scientific">Paeniglutamicibacter antarcticus</name>
    <dbReference type="NCBI Taxonomy" id="494023"/>
    <lineage>
        <taxon>Bacteria</taxon>
        <taxon>Bacillati</taxon>
        <taxon>Actinomycetota</taxon>
        <taxon>Actinomycetes</taxon>
        <taxon>Micrococcales</taxon>
        <taxon>Micrococcaceae</taxon>
        <taxon>Paeniglutamicibacter</taxon>
    </lineage>
</organism>
<dbReference type="EMBL" id="BAABLK010000005">
    <property type="protein sequence ID" value="GAA5225747.1"/>
    <property type="molecule type" value="Genomic_DNA"/>
</dbReference>
<evidence type="ECO:0000313" key="3">
    <source>
        <dbReference type="Proteomes" id="UP001501257"/>
    </source>
</evidence>
<keyword evidence="3" id="KW-1185">Reference proteome</keyword>
<dbReference type="Gene3D" id="1.10.10.10">
    <property type="entry name" value="Winged helix-like DNA-binding domain superfamily/Winged helix DNA-binding domain"/>
    <property type="match status" value="1"/>
</dbReference>
<evidence type="ECO:0000256" key="1">
    <source>
        <dbReference type="SAM" id="MobiDB-lite"/>
    </source>
</evidence>
<dbReference type="SUPFAM" id="SSF46785">
    <property type="entry name" value="Winged helix' DNA-binding domain"/>
    <property type="match status" value="1"/>
</dbReference>
<feature type="region of interest" description="Disordered" evidence="1">
    <location>
        <begin position="105"/>
        <end position="124"/>
    </location>
</feature>
<dbReference type="InterPro" id="IPR036390">
    <property type="entry name" value="WH_DNA-bd_sf"/>
</dbReference>
<gene>
    <name evidence="2" type="ORF">GCM10025778_02770</name>
</gene>
<evidence type="ECO:0008006" key="4">
    <source>
        <dbReference type="Google" id="ProtNLM"/>
    </source>
</evidence>
<dbReference type="Proteomes" id="UP001501257">
    <property type="component" value="Unassembled WGS sequence"/>
</dbReference>
<dbReference type="InterPro" id="IPR036388">
    <property type="entry name" value="WH-like_DNA-bd_sf"/>
</dbReference>
<accession>A0ABP9TJ47</accession>
<proteinExistence type="predicted"/>
<reference evidence="3" key="1">
    <citation type="journal article" date="2019" name="Int. J. Syst. Evol. Microbiol.">
        <title>The Global Catalogue of Microorganisms (GCM) 10K type strain sequencing project: providing services to taxonomists for standard genome sequencing and annotation.</title>
        <authorList>
            <consortium name="The Broad Institute Genomics Platform"/>
            <consortium name="The Broad Institute Genome Sequencing Center for Infectious Disease"/>
            <person name="Wu L."/>
            <person name="Ma J."/>
        </authorList>
    </citation>
    <scope>NUCLEOTIDE SEQUENCE [LARGE SCALE GENOMIC DNA]</scope>
    <source>
        <strain evidence="3">JCM 18952</strain>
    </source>
</reference>
<sequence>MLAYVQCHLPTRATDVGHWIGVGPAALRRQVVELEGSGLFMRSPCPTDARAQLISFTGEGAEEISQAYGRRAVGLAELLQGWDGAEISVAATTVDTIQAVLRVGMRASREKDTSSPPASEEDIK</sequence>